<name>A0A9D2JUZ9_9BACT</name>
<feature type="signal peptide" evidence="1">
    <location>
        <begin position="1"/>
        <end position="24"/>
    </location>
</feature>
<evidence type="ECO:0000256" key="1">
    <source>
        <dbReference type="SAM" id="SignalP"/>
    </source>
</evidence>
<reference evidence="2" key="2">
    <citation type="submission" date="2021-04" db="EMBL/GenBank/DDBJ databases">
        <authorList>
            <person name="Gilroy R."/>
        </authorList>
    </citation>
    <scope>NUCLEOTIDE SEQUENCE</scope>
    <source>
        <strain evidence="2">ChiHecec3B27-8219</strain>
    </source>
</reference>
<proteinExistence type="predicted"/>
<dbReference type="EMBL" id="DXBE01000001">
    <property type="protein sequence ID" value="HIZ68271.1"/>
    <property type="molecule type" value="Genomic_DNA"/>
</dbReference>
<feature type="chain" id="PRO_5039588442" description="Lipoprotein" evidence="1">
    <location>
        <begin position="25"/>
        <end position="208"/>
    </location>
</feature>
<evidence type="ECO:0000313" key="2">
    <source>
        <dbReference type="EMBL" id="HIZ68271.1"/>
    </source>
</evidence>
<evidence type="ECO:0000313" key="3">
    <source>
        <dbReference type="Proteomes" id="UP000824055"/>
    </source>
</evidence>
<reference evidence="2" key="1">
    <citation type="journal article" date="2021" name="PeerJ">
        <title>Extensive microbial diversity within the chicken gut microbiome revealed by metagenomics and culture.</title>
        <authorList>
            <person name="Gilroy R."/>
            <person name="Ravi A."/>
            <person name="Getino M."/>
            <person name="Pursley I."/>
            <person name="Horton D.L."/>
            <person name="Alikhan N.F."/>
            <person name="Baker D."/>
            <person name="Gharbi K."/>
            <person name="Hall N."/>
            <person name="Watson M."/>
            <person name="Adriaenssens E.M."/>
            <person name="Foster-Nyarko E."/>
            <person name="Jarju S."/>
            <person name="Secka A."/>
            <person name="Antonio M."/>
            <person name="Oren A."/>
            <person name="Chaudhuri R.R."/>
            <person name="La Ragione R."/>
            <person name="Hildebrand F."/>
            <person name="Pallen M.J."/>
        </authorList>
    </citation>
    <scope>NUCLEOTIDE SEQUENCE</scope>
    <source>
        <strain evidence="2">ChiHecec3B27-8219</strain>
    </source>
</reference>
<dbReference type="AlphaFoldDB" id="A0A9D2JUZ9"/>
<accession>A0A9D2JUZ9</accession>
<protein>
    <recommendedName>
        <fullName evidence="4">Lipoprotein</fullName>
    </recommendedName>
</protein>
<gene>
    <name evidence="2" type="ORF">H9966_00020</name>
</gene>
<sequence length="208" mass="23414">MLRKTGLLLFALIALLLASCDKVMQNLGGMKMDSPEVLEKAKELAKSQFDASKWKIVSVDWDEESGQGELEGNVTSIRFYMIDQDGKAWQQTFIASLGWKAGDLDETPFAKGDKLDNPKDYPALDLEKLSGEQYTKMIEDAKAMLPKSYKYKSLDMFSINTYDKEPISFTLNVVEDGKETVSNAGRTSIVFYEVRFTADENGKLTMKE</sequence>
<keyword evidence="1" id="KW-0732">Signal</keyword>
<organism evidence="2 3">
    <name type="scientific">Candidatus Prevotella avicola</name>
    <dbReference type="NCBI Taxonomy" id="2838738"/>
    <lineage>
        <taxon>Bacteria</taxon>
        <taxon>Pseudomonadati</taxon>
        <taxon>Bacteroidota</taxon>
        <taxon>Bacteroidia</taxon>
        <taxon>Bacteroidales</taxon>
        <taxon>Prevotellaceae</taxon>
        <taxon>Prevotella</taxon>
    </lineage>
</organism>
<evidence type="ECO:0008006" key="4">
    <source>
        <dbReference type="Google" id="ProtNLM"/>
    </source>
</evidence>
<dbReference type="Proteomes" id="UP000824055">
    <property type="component" value="Unassembled WGS sequence"/>
</dbReference>
<dbReference type="PROSITE" id="PS51257">
    <property type="entry name" value="PROKAR_LIPOPROTEIN"/>
    <property type="match status" value="1"/>
</dbReference>
<comment type="caution">
    <text evidence="2">The sequence shown here is derived from an EMBL/GenBank/DDBJ whole genome shotgun (WGS) entry which is preliminary data.</text>
</comment>